<dbReference type="OrthoDB" id="1496095at2"/>
<proteinExistence type="predicted"/>
<reference evidence="4 5" key="1">
    <citation type="submission" date="2019-03" db="EMBL/GenBank/DDBJ databases">
        <title>Draft genome sequences of novel Actinobacteria.</title>
        <authorList>
            <person name="Sahin N."/>
            <person name="Ay H."/>
            <person name="Saygin H."/>
        </authorList>
    </citation>
    <scope>NUCLEOTIDE SEQUENCE [LARGE SCALE GENOMIC DNA]</scope>
    <source>
        <strain evidence="4 5">5K138</strain>
    </source>
</reference>
<organism evidence="4 5">
    <name type="scientific">Jiangella asiatica</name>
    <dbReference type="NCBI Taxonomy" id="2530372"/>
    <lineage>
        <taxon>Bacteria</taxon>
        <taxon>Bacillati</taxon>
        <taxon>Actinomycetota</taxon>
        <taxon>Actinomycetes</taxon>
        <taxon>Jiangellales</taxon>
        <taxon>Jiangellaceae</taxon>
        <taxon>Jiangella</taxon>
    </lineage>
</organism>
<dbReference type="EMBL" id="SMKZ01000013">
    <property type="protein sequence ID" value="TDE10637.1"/>
    <property type="molecule type" value="Genomic_DNA"/>
</dbReference>
<keyword evidence="2" id="KW-0732">Signal</keyword>
<evidence type="ECO:0000313" key="4">
    <source>
        <dbReference type="EMBL" id="TDE10637.1"/>
    </source>
</evidence>
<feature type="region of interest" description="Disordered" evidence="1">
    <location>
        <begin position="25"/>
        <end position="52"/>
    </location>
</feature>
<dbReference type="InterPro" id="IPR018114">
    <property type="entry name" value="TRYPSIN_HIS"/>
</dbReference>
<dbReference type="InterPro" id="IPR035070">
    <property type="entry name" value="Streptogrisin_prodomain"/>
</dbReference>
<evidence type="ECO:0000313" key="5">
    <source>
        <dbReference type="Proteomes" id="UP000294739"/>
    </source>
</evidence>
<dbReference type="Pfam" id="PF00089">
    <property type="entry name" value="Trypsin"/>
    <property type="match status" value="1"/>
</dbReference>
<dbReference type="InParanoid" id="A0A4R5DCE6"/>
<dbReference type="Gene3D" id="2.40.10.10">
    <property type="entry name" value="Trypsin-like serine proteases"/>
    <property type="match status" value="2"/>
</dbReference>
<dbReference type="InterPro" id="IPR001254">
    <property type="entry name" value="Trypsin_dom"/>
</dbReference>
<accession>A0A4R5DCE6</accession>
<feature type="domain" description="Peptidase S1" evidence="3">
    <location>
        <begin position="222"/>
        <end position="396"/>
    </location>
</feature>
<dbReference type="Gene3D" id="3.30.300.50">
    <property type="match status" value="1"/>
</dbReference>
<feature type="signal peptide" evidence="2">
    <location>
        <begin position="1"/>
        <end position="27"/>
    </location>
</feature>
<dbReference type="PROSITE" id="PS00134">
    <property type="entry name" value="TRYPSIN_HIS"/>
    <property type="match status" value="1"/>
</dbReference>
<dbReference type="GO" id="GO:0006508">
    <property type="term" value="P:proteolysis"/>
    <property type="evidence" value="ECO:0007669"/>
    <property type="project" value="InterPro"/>
</dbReference>
<feature type="compositionally biased region" description="Low complexity" evidence="1">
    <location>
        <begin position="25"/>
        <end position="41"/>
    </location>
</feature>
<dbReference type="InterPro" id="IPR043504">
    <property type="entry name" value="Peptidase_S1_PA_chymotrypsin"/>
</dbReference>
<sequence>MTRRRTLAVAAISFLTLAVLGATPSSAGTAADSTADSGSTDIPADPADSTDPEAMDAVRAFQDAFPGVSDTEAWQRINAEDERVALIEELAAESPDTYGGAWYDGATDTQHLLSTTPDAAAEFTAAATDRGIDVRTHDVDYSLATLLEQRDQVNAGEHPDVPAGASAGVDMRENRVVVELPLRALRGVRSGEVQLPDIMEAVARRNGTTGPEACESQFECQRPLRAGLEIRRGNDNYYCSSGFTANSTTNSHKWMLTAAHCGSTGTTFSHDGRAIGPMRGRHNTGDVDAAAIRVDNEYWLNATWGWLFHENANNMQLPLDGRITSESSMQPGQTVCIAAQSSTSGIRCGVLGDVNDSTARNMARVDEIDTCPGDSGGGWYRYSSGTRIAYGIHHGGKIQPSTCHANDVSLFSTLPDITDRMGLRVHTR</sequence>
<evidence type="ECO:0000256" key="2">
    <source>
        <dbReference type="SAM" id="SignalP"/>
    </source>
</evidence>
<keyword evidence="5" id="KW-1185">Reference proteome</keyword>
<dbReference type="Proteomes" id="UP000294739">
    <property type="component" value="Unassembled WGS sequence"/>
</dbReference>
<gene>
    <name evidence="4" type="ORF">E1269_11210</name>
</gene>
<evidence type="ECO:0000259" key="3">
    <source>
        <dbReference type="Pfam" id="PF00089"/>
    </source>
</evidence>
<dbReference type="CDD" id="cd21112">
    <property type="entry name" value="alphaLP-like"/>
    <property type="match status" value="1"/>
</dbReference>
<dbReference type="RefSeq" id="WP_131894397.1">
    <property type="nucleotide sequence ID" value="NZ_SMKZ01000013.1"/>
</dbReference>
<protein>
    <recommendedName>
        <fullName evidence="3">Peptidase S1 domain-containing protein</fullName>
    </recommendedName>
</protein>
<dbReference type="SUPFAM" id="SSF50494">
    <property type="entry name" value="Trypsin-like serine proteases"/>
    <property type="match status" value="1"/>
</dbReference>
<comment type="caution">
    <text evidence="4">The sequence shown here is derived from an EMBL/GenBank/DDBJ whole genome shotgun (WGS) entry which is preliminary data.</text>
</comment>
<dbReference type="InterPro" id="IPR009003">
    <property type="entry name" value="Peptidase_S1_PA"/>
</dbReference>
<name>A0A4R5DCE6_9ACTN</name>
<feature type="chain" id="PRO_5020840194" description="Peptidase S1 domain-containing protein" evidence="2">
    <location>
        <begin position="28"/>
        <end position="428"/>
    </location>
</feature>
<evidence type="ECO:0000256" key="1">
    <source>
        <dbReference type="SAM" id="MobiDB-lite"/>
    </source>
</evidence>
<dbReference type="GO" id="GO:0004252">
    <property type="term" value="F:serine-type endopeptidase activity"/>
    <property type="evidence" value="ECO:0007669"/>
    <property type="project" value="InterPro"/>
</dbReference>
<dbReference type="AlphaFoldDB" id="A0A4R5DCE6"/>